<organism evidence="1">
    <name type="scientific">Arundo donax</name>
    <name type="common">Giant reed</name>
    <name type="synonym">Donax arundinaceus</name>
    <dbReference type="NCBI Taxonomy" id="35708"/>
    <lineage>
        <taxon>Eukaryota</taxon>
        <taxon>Viridiplantae</taxon>
        <taxon>Streptophyta</taxon>
        <taxon>Embryophyta</taxon>
        <taxon>Tracheophyta</taxon>
        <taxon>Spermatophyta</taxon>
        <taxon>Magnoliopsida</taxon>
        <taxon>Liliopsida</taxon>
        <taxon>Poales</taxon>
        <taxon>Poaceae</taxon>
        <taxon>PACMAD clade</taxon>
        <taxon>Arundinoideae</taxon>
        <taxon>Arundineae</taxon>
        <taxon>Arundo</taxon>
    </lineage>
</organism>
<dbReference type="AlphaFoldDB" id="A0A0A9AEB8"/>
<reference evidence="1" key="2">
    <citation type="journal article" date="2015" name="Data Brief">
        <title>Shoot transcriptome of the giant reed, Arundo donax.</title>
        <authorList>
            <person name="Barrero R.A."/>
            <person name="Guerrero F.D."/>
            <person name="Moolhuijzen P."/>
            <person name="Goolsby J.A."/>
            <person name="Tidwell J."/>
            <person name="Bellgard S.E."/>
            <person name="Bellgard M.I."/>
        </authorList>
    </citation>
    <scope>NUCLEOTIDE SEQUENCE</scope>
    <source>
        <tissue evidence="1">Shoot tissue taken approximately 20 cm above the soil surface</tissue>
    </source>
</reference>
<protein>
    <submittedName>
        <fullName evidence="1">Uncharacterized protein</fullName>
    </submittedName>
</protein>
<reference evidence="1" key="1">
    <citation type="submission" date="2014-09" db="EMBL/GenBank/DDBJ databases">
        <authorList>
            <person name="Magalhaes I.L.F."/>
            <person name="Oliveira U."/>
            <person name="Santos F.R."/>
            <person name="Vidigal T.H.D.A."/>
            <person name="Brescovit A.D."/>
            <person name="Santos A.J."/>
        </authorList>
    </citation>
    <scope>NUCLEOTIDE SEQUENCE</scope>
    <source>
        <tissue evidence="1">Shoot tissue taken approximately 20 cm above the soil surface</tissue>
    </source>
</reference>
<sequence length="29" mass="3450">MGRRHCVMYLVKRSSHGPLENMITYFPLL</sequence>
<proteinExistence type="predicted"/>
<accession>A0A0A9AEB8</accession>
<dbReference type="EMBL" id="GBRH01252453">
    <property type="protein sequence ID" value="JAD45442.1"/>
    <property type="molecule type" value="Transcribed_RNA"/>
</dbReference>
<evidence type="ECO:0000313" key="1">
    <source>
        <dbReference type="EMBL" id="JAD45442.1"/>
    </source>
</evidence>
<name>A0A0A9AEB8_ARUDO</name>